<dbReference type="AlphaFoldDB" id="A0A412A074"/>
<evidence type="ECO:0000256" key="2">
    <source>
        <dbReference type="ARBA" id="ARBA00022763"/>
    </source>
</evidence>
<evidence type="ECO:0000256" key="1">
    <source>
        <dbReference type="ARBA" id="ARBA00006638"/>
    </source>
</evidence>
<evidence type="ECO:0008006" key="6">
    <source>
        <dbReference type="Google" id="ProtNLM"/>
    </source>
</evidence>
<evidence type="ECO:0000313" key="4">
    <source>
        <dbReference type="EMBL" id="RGQ08482.1"/>
    </source>
</evidence>
<dbReference type="Pfam" id="PF04098">
    <property type="entry name" value="Rad52_Rad22"/>
    <property type="match status" value="1"/>
</dbReference>
<gene>
    <name evidence="4" type="ORF">DWZ11_01085</name>
</gene>
<comment type="similarity">
    <text evidence="1">Belongs to the RAD52 family.</text>
</comment>
<keyword evidence="3" id="KW-0234">DNA repair</keyword>
<evidence type="ECO:0000313" key="5">
    <source>
        <dbReference type="Proteomes" id="UP000284662"/>
    </source>
</evidence>
<dbReference type="GO" id="GO:0006302">
    <property type="term" value="P:double-strand break repair"/>
    <property type="evidence" value="ECO:0007669"/>
    <property type="project" value="UniProtKB-ARBA"/>
</dbReference>
<dbReference type="Proteomes" id="UP000284662">
    <property type="component" value="Unassembled WGS sequence"/>
</dbReference>
<dbReference type="EMBL" id="QRST01000001">
    <property type="protein sequence ID" value="RGQ08482.1"/>
    <property type="molecule type" value="Genomic_DNA"/>
</dbReference>
<name>A0A412A074_9FIRM</name>
<accession>A0A412A074</accession>
<sequence>MFQKGIIKLLTNLGIEDKIKDFIGEQIPNDIIKQRDGGTSNGKKIMLDYISGSTCIDKLNSIFEYGWDWEVTEHFIQKSVDYQNKYMKEREMSPEPQPPVAHVFGILTVHLRDDKTGQFYDIKKTGCGSKVIIGKANDQKDIFKAASTDALKKAASLIGVGLDLYRDANEQYYFELLLSRDKQNNFLRNYSDEEKKLYFDSVNYLQELTESNNDIDGDSMLSLLMTWSNNKYNDFNTIPPKELNNFVTYIKQGIGDDK</sequence>
<reference evidence="4 5" key="1">
    <citation type="submission" date="2018-08" db="EMBL/GenBank/DDBJ databases">
        <title>A genome reference for cultivated species of the human gut microbiota.</title>
        <authorList>
            <person name="Zou Y."/>
            <person name="Xue W."/>
            <person name="Luo G."/>
        </authorList>
    </citation>
    <scope>NUCLEOTIDE SEQUENCE [LARGE SCALE GENOMIC DNA]</scope>
    <source>
        <strain evidence="4 5">AF29-2</strain>
    </source>
</reference>
<keyword evidence="2" id="KW-0227">DNA damage</keyword>
<evidence type="ECO:0000256" key="3">
    <source>
        <dbReference type="ARBA" id="ARBA00023204"/>
    </source>
</evidence>
<protein>
    <recommendedName>
        <fullName evidence="6">Rad52/22 family double-strand break repair protein</fullName>
    </recommendedName>
</protein>
<dbReference type="Gene3D" id="3.30.390.80">
    <property type="entry name" value="DNA repair protein Rad52/59/22"/>
    <property type="match status" value="1"/>
</dbReference>
<dbReference type="GO" id="GO:0006310">
    <property type="term" value="P:DNA recombination"/>
    <property type="evidence" value="ECO:0007669"/>
    <property type="project" value="UniProtKB-ARBA"/>
</dbReference>
<proteinExistence type="inferred from homology"/>
<dbReference type="InterPro" id="IPR041247">
    <property type="entry name" value="Rad52_fam"/>
</dbReference>
<organism evidence="4 5">
    <name type="scientific">Megamonas rupellensis</name>
    <dbReference type="NCBI Taxonomy" id="491921"/>
    <lineage>
        <taxon>Bacteria</taxon>
        <taxon>Bacillati</taxon>
        <taxon>Bacillota</taxon>
        <taxon>Negativicutes</taxon>
        <taxon>Selenomonadales</taxon>
        <taxon>Selenomonadaceae</taxon>
        <taxon>Megamonas</taxon>
    </lineage>
</organism>
<dbReference type="InterPro" id="IPR042525">
    <property type="entry name" value="Rad52_Rad59_Rad22_sf"/>
</dbReference>
<comment type="caution">
    <text evidence="4">The sequence shown here is derived from an EMBL/GenBank/DDBJ whole genome shotgun (WGS) entry which is preliminary data.</text>
</comment>